<feature type="region of interest" description="Disordered" evidence="1">
    <location>
        <begin position="75"/>
        <end position="102"/>
    </location>
</feature>
<name>A0AAD3R0I1_LATJO</name>
<organism evidence="2 3">
    <name type="scientific">Lates japonicus</name>
    <name type="common">Japanese lates</name>
    <dbReference type="NCBI Taxonomy" id="270547"/>
    <lineage>
        <taxon>Eukaryota</taxon>
        <taxon>Metazoa</taxon>
        <taxon>Chordata</taxon>
        <taxon>Craniata</taxon>
        <taxon>Vertebrata</taxon>
        <taxon>Euteleostomi</taxon>
        <taxon>Actinopterygii</taxon>
        <taxon>Neopterygii</taxon>
        <taxon>Teleostei</taxon>
        <taxon>Neoteleostei</taxon>
        <taxon>Acanthomorphata</taxon>
        <taxon>Carangaria</taxon>
        <taxon>Carangaria incertae sedis</taxon>
        <taxon>Centropomidae</taxon>
        <taxon>Lates</taxon>
    </lineage>
</organism>
<evidence type="ECO:0000313" key="3">
    <source>
        <dbReference type="Proteomes" id="UP001279410"/>
    </source>
</evidence>
<gene>
    <name evidence="2" type="ORF">AKAME5_000367000</name>
</gene>
<keyword evidence="3" id="KW-1185">Reference proteome</keyword>
<evidence type="ECO:0000313" key="2">
    <source>
        <dbReference type="EMBL" id="GLD50415.1"/>
    </source>
</evidence>
<evidence type="ECO:0000256" key="1">
    <source>
        <dbReference type="SAM" id="MobiDB-lite"/>
    </source>
</evidence>
<dbReference type="EMBL" id="BRZM01000009">
    <property type="protein sequence ID" value="GLD50415.1"/>
    <property type="molecule type" value="Genomic_DNA"/>
</dbReference>
<sequence length="102" mass="10963">MQSGSEGAATGCMHRARHVVQGLVGKDCHHRPFTGVFQCTAQGRLQFAVTADEDSASDSPVKMKLCGEPCEISNDMGRPGPWTAEKSSSRHKSSRLEMLSTA</sequence>
<reference evidence="2" key="1">
    <citation type="submission" date="2022-08" db="EMBL/GenBank/DDBJ databases">
        <title>Genome sequencing of akame (Lates japonicus).</title>
        <authorList>
            <person name="Hashiguchi Y."/>
            <person name="Takahashi H."/>
        </authorList>
    </citation>
    <scope>NUCLEOTIDE SEQUENCE</scope>
    <source>
        <strain evidence="2">Kochi</strain>
    </source>
</reference>
<comment type="caution">
    <text evidence="2">The sequence shown here is derived from an EMBL/GenBank/DDBJ whole genome shotgun (WGS) entry which is preliminary data.</text>
</comment>
<dbReference type="Proteomes" id="UP001279410">
    <property type="component" value="Unassembled WGS sequence"/>
</dbReference>
<protein>
    <submittedName>
        <fullName evidence="2">Synaptotagmin-6</fullName>
    </submittedName>
</protein>
<accession>A0AAD3R0I1</accession>
<proteinExistence type="predicted"/>
<dbReference type="AlphaFoldDB" id="A0AAD3R0I1"/>